<dbReference type="GO" id="GO:0080120">
    <property type="term" value="P:CAAX-box protein maturation"/>
    <property type="evidence" value="ECO:0007669"/>
    <property type="project" value="UniProtKB-ARBA"/>
</dbReference>
<dbReference type="eggNOG" id="arCOG09164">
    <property type="taxonomic scope" value="Archaea"/>
</dbReference>
<dbReference type="AlphaFoldDB" id="H8I6K1"/>
<dbReference type="KEGG" id="mez:Mtc_0121"/>
<reference evidence="3 4" key="1">
    <citation type="journal article" date="2012" name="J. Bacteriol.">
        <title>Complete genome sequence of a thermophilic methanogen, Methanocella conradii HZ254, isolated from Chinese rice field soil.</title>
        <authorList>
            <person name="Lu Z."/>
            <person name="Lu Y."/>
        </authorList>
    </citation>
    <scope>NUCLEOTIDE SEQUENCE [LARGE SCALE GENOMIC DNA]</scope>
    <source>
        <strain evidence="4">DSM 24694 / JCM 17849 / CGMCC 1.5162 / HZ254</strain>
    </source>
</reference>
<dbReference type="EMBL" id="CP003243">
    <property type="protein sequence ID" value="AFC98893.1"/>
    <property type="molecule type" value="Genomic_DNA"/>
</dbReference>
<gene>
    <name evidence="3" type="ordered locus">Mtc_0121</name>
</gene>
<dbReference type="HOGENOM" id="CLU_1096708_0_0_2"/>
<dbReference type="OrthoDB" id="148323at2157"/>
<keyword evidence="1" id="KW-0812">Transmembrane</keyword>
<dbReference type="PANTHER" id="PTHR39430:SF1">
    <property type="entry name" value="PROTEASE"/>
    <property type="match status" value="1"/>
</dbReference>
<keyword evidence="1" id="KW-0472">Membrane</keyword>
<dbReference type="Proteomes" id="UP000005233">
    <property type="component" value="Chromosome"/>
</dbReference>
<feature type="transmembrane region" description="Helical" evidence="1">
    <location>
        <begin position="88"/>
        <end position="106"/>
    </location>
</feature>
<name>H8I6K1_METCZ</name>
<dbReference type="GO" id="GO:0004175">
    <property type="term" value="F:endopeptidase activity"/>
    <property type="evidence" value="ECO:0007669"/>
    <property type="project" value="UniProtKB-ARBA"/>
</dbReference>
<protein>
    <submittedName>
        <fullName evidence="3">CAAX amino terminal protease family</fullName>
    </submittedName>
</protein>
<evidence type="ECO:0000313" key="4">
    <source>
        <dbReference type="Proteomes" id="UP000005233"/>
    </source>
</evidence>
<evidence type="ECO:0000313" key="3">
    <source>
        <dbReference type="EMBL" id="AFC98893.1"/>
    </source>
</evidence>
<evidence type="ECO:0000256" key="1">
    <source>
        <dbReference type="SAM" id="Phobius"/>
    </source>
</evidence>
<feature type="transmembrane region" description="Helical" evidence="1">
    <location>
        <begin position="56"/>
        <end position="82"/>
    </location>
</feature>
<accession>H8I6K1</accession>
<dbReference type="GeneID" id="11970879"/>
<dbReference type="STRING" id="1041930.Mtc_0121"/>
<dbReference type="RefSeq" id="WP_014404732.1">
    <property type="nucleotide sequence ID" value="NC_017034.1"/>
</dbReference>
<dbReference type="GO" id="GO:0006508">
    <property type="term" value="P:proteolysis"/>
    <property type="evidence" value="ECO:0007669"/>
    <property type="project" value="UniProtKB-KW"/>
</dbReference>
<dbReference type="Pfam" id="PF02517">
    <property type="entry name" value="Rce1-like"/>
    <property type="match status" value="1"/>
</dbReference>
<feature type="transmembrane region" description="Helical" evidence="1">
    <location>
        <begin position="30"/>
        <end position="49"/>
    </location>
</feature>
<proteinExistence type="predicted"/>
<dbReference type="InterPro" id="IPR003675">
    <property type="entry name" value="Rce1/LyrA-like_dom"/>
</dbReference>
<feature type="domain" description="CAAX prenyl protease 2/Lysostaphin resistance protein A-like" evidence="2">
    <location>
        <begin position="93"/>
        <end position="190"/>
    </location>
</feature>
<feature type="transmembrane region" description="Helical" evidence="1">
    <location>
        <begin position="118"/>
        <end position="139"/>
    </location>
</feature>
<keyword evidence="3" id="KW-0645">Protease</keyword>
<feature type="transmembrane region" description="Helical" evidence="1">
    <location>
        <begin position="223"/>
        <end position="242"/>
    </location>
</feature>
<dbReference type="PANTHER" id="PTHR39430">
    <property type="entry name" value="MEMBRANE-ASSOCIATED PROTEASE-RELATED"/>
    <property type="match status" value="1"/>
</dbReference>
<evidence type="ECO:0000259" key="2">
    <source>
        <dbReference type="Pfam" id="PF02517"/>
    </source>
</evidence>
<keyword evidence="4" id="KW-1185">Reference proteome</keyword>
<keyword evidence="1" id="KW-1133">Transmembrane helix</keyword>
<organism evidence="3 4">
    <name type="scientific">Methanocella conradii (strain DSM 24694 / JCM 17849 / CGMCC 1.5162 / HZ254)</name>
    <dbReference type="NCBI Taxonomy" id="1041930"/>
    <lineage>
        <taxon>Archaea</taxon>
        <taxon>Methanobacteriati</taxon>
        <taxon>Methanobacteriota</taxon>
        <taxon>Stenosarchaea group</taxon>
        <taxon>Methanomicrobia</taxon>
        <taxon>Methanocellales</taxon>
        <taxon>Methanocellaceae</taxon>
        <taxon>Methanocella</taxon>
    </lineage>
</organism>
<sequence length="253" mass="27006">MRLWPKVWAALLFYLFIGLMVVFFSPWAGIFTYPLVILASALFILALRLRVRMGGFLAGSVAAALCMGLVIAFLAIIGAILIGPLRNGYVYFLGIGIAIQLLVGLGEEMSFRASIFQCIFDEAGFWPAAMLSAAGFAVLHLPSMSLLGVGVESGLVALCTIFLAGVALALLYAYGGLLNAIAFHFTWNFIEYNIFNMGPLEGAISVTKIGPDILTGGAFGPEASAVGLVAVALLIPAIWLYYRDHSISTKSII</sequence>
<keyword evidence="3" id="KW-0378">Hydrolase</keyword>